<proteinExistence type="predicted"/>
<gene>
    <name evidence="2" type="ORF">EYF80_055734</name>
</gene>
<comment type="caution">
    <text evidence="2">The sequence shown here is derived from an EMBL/GenBank/DDBJ whole genome shotgun (WGS) entry which is preliminary data.</text>
</comment>
<reference evidence="2 3" key="1">
    <citation type="submission" date="2019-03" db="EMBL/GenBank/DDBJ databases">
        <title>First draft genome of Liparis tanakae, snailfish: a comprehensive survey of snailfish specific genes.</title>
        <authorList>
            <person name="Kim W."/>
            <person name="Song I."/>
            <person name="Jeong J.-H."/>
            <person name="Kim D."/>
            <person name="Kim S."/>
            <person name="Ryu S."/>
            <person name="Song J.Y."/>
            <person name="Lee S.K."/>
        </authorList>
    </citation>
    <scope>NUCLEOTIDE SEQUENCE [LARGE SCALE GENOMIC DNA]</scope>
    <source>
        <tissue evidence="2">Muscle</tissue>
    </source>
</reference>
<evidence type="ECO:0000313" key="2">
    <source>
        <dbReference type="EMBL" id="TNN34104.1"/>
    </source>
</evidence>
<dbReference type="AlphaFoldDB" id="A0A4Z2F0C9"/>
<evidence type="ECO:0000313" key="3">
    <source>
        <dbReference type="Proteomes" id="UP000314294"/>
    </source>
</evidence>
<sequence length="121" mass="13112">MTFCVVHLSDAVKEGEAQEGFWSHSGSAPPSSAVRSAPRSAGRLHVVVVEARVERRGQRAADDYNPRRQAVVAAMQNVPDEHGRRQRGQQAGGYVQVAGVGQVCVGPDAVERHQPNHQHET</sequence>
<keyword evidence="3" id="KW-1185">Reference proteome</keyword>
<evidence type="ECO:0000256" key="1">
    <source>
        <dbReference type="SAM" id="MobiDB-lite"/>
    </source>
</evidence>
<feature type="compositionally biased region" description="Low complexity" evidence="1">
    <location>
        <begin position="25"/>
        <end position="41"/>
    </location>
</feature>
<accession>A0A4Z2F0C9</accession>
<name>A0A4Z2F0C9_9TELE</name>
<dbReference type="Proteomes" id="UP000314294">
    <property type="component" value="Unassembled WGS sequence"/>
</dbReference>
<protein>
    <submittedName>
        <fullName evidence="2">Uncharacterized protein</fullName>
    </submittedName>
</protein>
<feature type="region of interest" description="Disordered" evidence="1">
    <location>
        <begin position="16"/>
        <end position="41"/>
    </location>
</feature>
<organism evidence="2 3">
    <name type="scientific">Liparis tanakae</name>
    <name type="common">Tanaka's snailfish</name>
    <dbReference type="NCBI Taxonomy" id="230148"/>
    <lineage>
        <taxon>Eukaryota</taxon>
        <taxon>Metazoa</taxon>
        <taxon>Chordata</taxon>
        <taxon>Craniata</taxon>
        <taxon>Vertebrata</taxon>
        <taxon>Euteleostomi</taxon>
        <taxon>Actinopterygii</taxon>
        <taxon>Neopterygii</taxon>
        <taxon>Teleostei</taxon>
        <taxon>Neoteleostei</taxon>
        <taxon>Acanthomorphata</taxon>
        <taxon>Eupercaria</taxon>
        <taxon>Perciformes</taxon>
        <taxon>Cottioidei</taxon>
        <taxon>Cottales</taxon>
        <taxon>Liparidae</taxon>
        <taxon>Liparis</taxon>
    </lineage>
</organism>
<dbReference type="EMBL" id="SRLO01002041">
    <property type="protein sequence ID" value="TNN34104.1"/>
    <property type="molecule type" value="Genomic_DNA"/>
</dbReference>